<feature type="region of interest" description="Disordered" evidence="1">
    <location>
        <begin position="929"/>
        <end position="960"/>
    </location>
</feature>
<name>A0AAD7GP92_MYCRO</name>
<keyword evidence="2" id="KW-1133">Transmembrane helix</keyword>
<dbReference type="AlphaFoldDB" id="A0AAD7GP92"/>
<feature type="region of interest" description="Disordered" evidence="1">
    <location>
        <begin position="582"/>
        <end position="876"/>
    </location>
</feature>
<comment type="caution">
    <text evidence="3">The sequence shown here is derived from an EMBL/GenBank/DDBJ whole genome shotgun (WGS) entry which is preliminary data.</text>
</comment>
<gene>
    <name evidence="3" type="ORF">B0H17DRAFT_1196727</name>
</gene>
<feature type="compositionally biased region" description="Pro residues" evidence="1">
    <location>
        <begin position="767"/>
        <end position="788"/>
    </location>
</feature>
<evidence type="ECO:0000313" key="4">
    <source>
        <dbReference type="Proteomes" id="UP001221757"/>
    </source>
</evidence>
<dbReference type="Proteomes" id="UP001221757">
    <property type="component" value="Unassembled WGS sequence"/>
</dbReference>
<organism evidence="3 4">
    <name type="scientific">Mycena rosella</name>
    <name type="common">Pink bonnet</name>
    <name type="synonym">Agaricus rosellus</name>
    <dbReference type="NCBI Taxonomy" id="1033263"/>
    <lineage>
        <taxon>Eukaryota</taxon>
        <taxon>Fungi</taxon>
        <taxon>Dikarya</taxon>
        <taxon>Basidiomycota</taxon>
        <taxon>Agaricomycotina</taxon>
        <taxon>Agaricomycetes</taxon>
        <taxon>Agaricomycetidae</taxon>
        <taxon>Agaricales</taxon>
        <taxon>Marasmiineae</taxon>
        <taxon>Mycenaceae</taxon>
        <taxon>Mycena</taxon>
    </lineage>
</organism>
<feature type="transmembrane region" description="Helical" evidence="2">
    <location>
        <begin position="220"/>
        <end position="238"/>
    </location>
</feature>
<feature type="region of interest" description="Disordered" evidence="1">
    <location>
        <begin position="396"/>
        <end position="429"/>
    </location>
</feature>
<evidence type="ECO:0000313" key="3">
    <source>
        <dbReference type="EMBL" id="KAJ7698624.1"/>
    </source>
</evidence>
<proteinExistence type="predicted"/>
<keyword evidence="2" id="KW-0812">Transmembrane</keyword>
<evidence type="ECO:0000256" key="1">
    <source>
        <dbReference type="SAM" id="MobiDB-lite"/>
    </source>
</evidence>
<reference evidence="3" key="1">
    <citation type="submission" date="2023-03" db="EMBL/GenBank/DDBJ databases">
        <title>Massive genome expansion in bonnet fungi (Mycena s.s.) driven by repeated elements and novel gene families across ecological guilds.</title>
        <authorList>
            <consortium name="Lawrence Berkeley National Laboratory"/>
            <person name="Harder C.B."/>
            <person name="Miyauchi S."/>
            <person name="Viragh M."/>
            <person name="Kuo A."/>
            <person name="Thoen E."/>
            <person name="Andreopoulos B."/>
            <person name="Lu D."/>
            <person name="Skrede I."/>
            <person name="Drula E."/>
            <person name="Henrissat B."/>
            <person name="Morin E."/>
            <person name="Kohler A."/>
            <person name="Barry K."/>
            <person name="LaButti K."/>
            <person name="Morin E."/>
            <person name="Salamov A."/>
            <person name="Lipzen A."/>
            <person name="Mereny Z."/>
            <person name="Hegedus B."/>
            <person name="Baldrian P."/>
            <person name="Stursova M."/>
            <person name="Weitz H."/>
            <person name="Taylor A."/>
            <person name="Grigoriev I.V."/>
            <person name="Nagy L.G."/>
            <person name="Martin F."/>
            <person name="Kauserud H."/>
        </authorList>
    </citation>
    <scope>NUCLEOTIDE SEQUENCE</scope>
    <source>
        <strain evidence="3">CBHHK067</strain>
    </source>
</reference>
<protein>
    <submittedName>
        <fullName evidence="3">Uncharacterized protein</fullName>
    </submittedName>
</protein>
<evidence type="ECO:0000256" key="2">
    <source>
        <dbReference type="SAM" id="Phobius"/>
    </source>
</evidence>
<sequence>MSPAVLLSSPHPYFPLPPPPPLATPPPVMIIPVPFLLFFLSLPAFLFPVLRFPEEAGIFLLVEKACARCLGLPAPPLQPMEIPMEWYGRDGNATRAIDFGVLAGTAFGPFLPSTDALLVHAQPVAEILMPTLATVQDVSVATIASNLDLIPSQADGVAAIPNAPILPPSPVFDLSPTTHWLPVSVVASLPCLSPDWGEIQTRGMTNREVDIDQTAPTAGWDVPLTVAFLIVLTLLRFLTPSSKEFRLPFTNLGYLPRLFVRHGLGGELHIVDLDLAPPPPPAAFRVDAPREDDGPPPAPDGVPRALVHAAPLDHPILAGDAVPPDFAYAEDAAAAEKLVDLALPDVFLPVESAENPAPVVDEVEDAVAKEDATAAPVALVRRPLPAALPLVEEGHAPTVDKAPEDAVEEGTATEDVAVEPPRHHAPSVDAPAPLTLTHPHLPGDLPPADLPADVEPMVEEDVPVSAAECVVVDEAPLREVADVEDGVGSELQDDELAVVQAATCPAEALAEDSVVGLDNDVVLEPLQVAVAPADGQALVPPALDPLAEEDDGQLLPPPALDAADRDTGAAAAALAPKTGWNLPSQIPRWRPTSAVSSATDTRVKRPEAIKRLAKPSLLRASTPPAPPALPTARGPPRASSASPFARLAAGTTKPTWAGTPIGEGPSRGTRVRVAPKVSPPPPASGRRQRESAPPVLPTGRGSPRASSASPLTWLATGTPKPTRAGTPVGEGPSGGARGRFASKVPPPPPASGRRQRERQSMASPIGPSAPPPPTAAPLPSPPAPPPSPACAIPSPRSRRFSISEMDSHPAPPEPSATVLRPDPLTWATPTVICSPGRATARQGDGSAGGEERARVEQTPGRRRHTSAPGTVLSPEREFEAAFSASALRNRMPADFGLTPGGTLTDRRAAGFGGRALAYSTANMPAAVGWEADEESGEVASGAENTPPRMSEYGKRRATFL</sequence>
<feature type="transmembrane region" description="Helical" evidence="2">
    <location>
        <begin position="29"/>
        <end position="50"/>
    </location>
</feature>
<accession>A0AAD7GP92</accession>
<dbReference type="EMBL" id="JARKIE010000025">
    <property type="protein sequence ID" value="KAJ7698624.1"/>
    <property type="molecule type" value="Genomic_DNA"/>
</dbReference>
<keyword evidence="4" id="KW-1185">Reference proteome</keyword>
<keyword evidence="2" id="KW-0472">Membrane</keyword>
<feature type="compositionally biased region" description="Low complexity" evidence="1">
    <location>
        <begin position="789"/>
        <end position="803"/>
    </location>
</feature>
<feature type="compositionally biased region" description="Basic and acidic residues" evidence="1">
    <location>
        <begin position="601"/>
        <end position="610"/>
    </location>
</feature>